<name>A0A0F9KBT4_9ZZZZ</name>
<proteinExistence type="predicted"/>
<evidence type="ECO:0000313" key="1">
    <source>
        <dbReference type="EMBL" id="KKM79635.1"/>
    </source>
</evidence>
<reference evidence="2" key="1">
    <citation type="journal article" date="2015" name="Nature">
        <title>Complex archaea that bridge the gap between prokaryotes and eukaryotes.</title>
        <authorList>
            <person name="Spang A."/>
            <person name="Saw J.H."/>
            <person name="Jorgensen S.L."/>
            <person name="Zaremba-Niedzwiedzka K."/>
            <person name="Martijn J."/>
            <person name="Lind A.E."/>
            <person name="van Eijk R."/>
            <person name="Schleper C."/>
            <person name="Guy L."/>
            <person name="Ettema T.J."/>
        </authorList>
    </citation>
    <scope>NUCLEOTIDE SEQUENCE</scope>
</reference>
<organism evidence="2">
    <name type="scientific">marine sediment metagenome</name>
    <dbReference type="NCBI Taxonomy" id="412755"/>
    <lineage>
        <taxon>unclassified sequences</taxon>
        <taxon>metagenomes</taxon>
        <taxon>ecological metagenomes</taxon>
    </lineage>
</organism>
<dbReference type="EMBL" id="LAZR01008306">
    <property type="protein sequence ID" value="KKM79644.1"/>
    <property type="molecule type" value="Genomic_DNA"/>
</dbReference>
<dbReference type="EMBL" id="LAZR01008306">
    <property type="protein sequence ID" value="KKM79635.1"/>
    <property type="molecule type" value="Genomic_DNA"/>
</dbReference>
<gene>
    <name evidence="1" type="ORF">LCGC14_1347850</name>
    <name evidence="2" type="ORF">LCGC14_1347940</name>
</gene>
<sequence>MGIAKQTEGLRGRIEGQRLEQQNIEVLLALVETVASSILIMSEGLAMVQKELFGIKEVIRGNSLSIEGITLGIDTLNDTLMSKNL</sequence>
<protein>
    <submittedName>
        <fullName evidence="2">Uncharacterized protein</fullName>
    </submittedName>
</protein>
<comment type="caution">
    <text evidence="2">The sequence shown here is derived from an EMBL/GenBank/DDBJ whole genome shotgun (WGS) entry which is preliminary data.</text>
</comment>
<accession>A0A0F9KBT4</accession>
<evidence type="ECO:0000313" key="2">
    <source>
        <dbReference type="EMBL" id="KKM79644.1"/>
    </source>
</evidence>
<dbReference type="AlphaFoldDB" id="A0A0F9KBT4"/>